<name>A0ABS7CYZ1_9BACT</name>
<evidence type="ECO:0000313" key="2">
    <source>
        <dbReference type="EMBL" id="MBW7469040.1"/>
    </source>
</evidence>
<comment type="caution">
    <text evidence="2">The sequence shown here is derived from an EMBL/GenBank/DDBJ whole genome shotgun (WGS) entry which is preliminary data.</text>
</comment>
<keyword evidence="3" id="KW-1185">Reference proteome</keyword>
<keyword evidence="1" id="KW-0472">Membrane</keyword>
<feature type="transmembrane region" description="Helical" evidence="1">
    <location>
        <begin position="272"/>
        <end position="291"/>
    </location>
</feature>
<reference evidence="2 3" key="1">
    <citation type="journal article" date="2016" name="Int. J. Syst. Evol. Microbiol.">
        <title>Pontibacter aydingkolensis sp. nov., isolated from soil of a salt lake.</title>
        <authorList>
            <person name="Osman G."/>
            <person name="Zhang T."/>
            <person name="Lou K."/>
            <person name="Gao Y."/>
            <person name="Chang W."/>
            <person name="Lin Q."/>
            <person name="Yang H.M."/>
            <person name="Huo X.D."/>
            <person name="Wang N."/>
        </authorList>
    </citation>
    <scope>NUCLEOTIDE SEQUENCE [LARGE SCALE GENOMIC DNA]</scope>
    <source>
        <strain evidence="2 3">KACC 19255</strain>
    </source>
</reference>
<dbReference type="RefSeq" id="WP_219878911.1">
    <property type="nucleotide sequence ID" value="NZ_JAHYXK010000025.1"/>
</dbReference>
<gene>
    <name evidence="2" type="ORF">K0O23_18340</name>
</gene>
<dbReference type="EMBL" id="JAHYXK010000025">
    <property type="protein sequence ID" value="MBW7469040.1"/>
    <property type="molecule type" value="Genomic_DNA"/>
</dbReference>
<proteinExistence type="predicted"/>
<protein>
    <submittedName>
        <fullName evidence="2">Chain length determinant protein</fullName>
    </submittedName>
</protein>
<sequence length="302" mass="34839">MQQLEEQEFKQMSKHKDEIDLTIVFNYLTRFFKKIGDKIAFTIHAAKANMLVMLLFLVVGAGVGYLLYYVTKPYYTSSMTLVLSEIRNEFVEDQLLKLSGMIEDNNFEEVATRLDVSVVTASQIKNMKFTNLDQERISEDSILTGSPFKIELSLYDNEAFTSMEPAIANYLENNRYFSKQKRIKQRRVESMISKLKNEITSLDSIKMTVTSPRGPVNGFVYGEPIDPTNLYREGISMYKEQIQMEAELERLDNIQVVNGFSPRLKPTGPNKLKYLFIGAAAFFFIGLMYVVRKENALQRRLI</sequence>
<feature type="transmembrane region" description="Helical" evidence="1">
    <location>
        <begin position="48"/>
        <end position="70"/>
    </location>
</feature>
<keyword evidence="1" id="KW-0812">Transmembrane</keyword>
<accession>A0ABS7CYZ1</accession>
<evidence type="ECO:0000313" key="3">
    <source>
        <dbReference type="Proteomes" id="UP000813018"/>
    </source>
</evidence>
<keyword evidence="1" id="KW-1133">Transmembrane helix</keyword>
<organism evidence="2 3">
    <name type="scientific">Pontibacter aydingkolensis</name>
    <dbReference type="NCBI Taxonomy" id="1911536"/>
    <lineage>
        <taxon>Bacteria</taxon>
        <taxon>Pseudomonadati</taxon>
        <taxon>Bacteroidota</taxon>
        <taxon>Cytophagia</taxon>
        <taxon>Cytophagales</taxon>
        <taxon>Hymenobacteraceae</taxon>
        <taxon>Pontibacter</taxon>
    </lineage>
</organism>
<evidence type="ECO:0000256" key="1">
    <source>
        <dbReference type="SAM" id="Phobius"/>
    </source>
</evidence>
<dbReference type="Proteomes" id="UP000813018">
    <property type="component" value="Unassembled WGS sequence"/>
</dbReference>